<dbReference type="OMA" id="ETLCDPP"/>
<organism evidence="6 7">
    <name type="scientific">Toxocara canis</name>
    <name type="common">Canine roundworm</name>
    <dbReference type="NCBI Taxonomy" id="6265"/>
    <lineage>
        <taxon>Eukaryota</taxon>
        <taxon>Metazoa</taxon>
        <taxon>Ecdysozoa</taxon>
        <taxon>Nematoda</taxon>
        <taxon>Chromadorea</taxon>
        <taxon>Rhabditida</taxon>
        <taxon>Spirurina</taxon>
        <taxon>Ascaridomorpha</taxon>
        <taxon>Ascaridoidea</taxon>
        <taxon>Toxocaridae</taxon>
        <taxon>Toxocara</taxon>
    </lineage>
</organism>
<dbReference type="GO" id="GO:0007186">
    <property type="term" value="P:G protein-coupled receptor signaling pathway"/>
    <property type="evidence" value="ECO:0007669"/>
    <property type="project" value="TreeGrafter"/>
</dbReference>
<dbReference type="Proteomes" id="UP000031036">
    <property type="component" value="Unassembled WGS sequence"/>
</dbReference>
<evidence type="ECO:0000256" key="4">
    <source>
        <dbReference type="ARBA" id="ARBA00022658"/>
    </source>
</evidence>
<dbReference type="Pfam" id="PF10165">
    <property type="entry name" value="Ric8"/>
    <property type="match status" value="1"/>
</dbReference>
<keyword evidence="7" id="KW-1185">Reference proteome</keyword>
<proteinExistence type="inferred from homology"/>
<comment type="similarity">
    <text evidence="2">Belongs to the synembryn family.</text>
</comment>
<dbReference type="PRINTS" id="PR01802">
    <property type="entry name" value="SYNEMBRYN"/>
</dbReference>
<reference evidence="6 7" key="1">
    <citation type="submission" date="2014-11" db="EMBL/GenBank/DDBJ databases">
        <title>Genetic blueprint of the zoonotic pathogen Toxocara canis.</title>
        <authorList>
            <person name="Zhu X.-Q."/>
            <person name="Korhonen P.K."/>
            <person name="Cai H."/>
            <person name="Young N.D."/>
            <person name="Nejsum P."/>
            <person name="von Samson-Himmelstjerna G."/>
            <person name="Boag P.R."/>
            <person name="Tan P."/>
            <person name="Li Q."/>
            <person name="Min J."/>
            <person name="Yang Y."/>
            <person name="Wang X."/>
            <person name="Fang X."/>
            <person name="Hall R.S."/>
            <person name="Hofmann A."/>
            <person name="Sternberg P.W."/>
            <person name="Jex A.R."/>
            <person name="Gasser R.B."/>
        </authorList>
    </citation>
    <scope>NUCLEOTIDE SEQUENCE [LARGE SCALE GENOMIC DNA]</scope>
    <source>
        <strain evidence="6">PN_DK_2014</strain>
    </source>
</reference>
<evidence type="ECO:0000256" key="1">
    <source>
        <dbReference type="ARBA" id="ARBA00004544"/>
    </source>
</evidence>
<dbReference type="OrthoDB" id="5585685at2759"/>
<dbReference type="EMBL" id="JPKZ01001397">
    <property type="protein sequence ID" value="KHN82194.1"/>
    <property type="molecule type" value="Genomic_DNA"/>
</dbReference>
<name>A0A0B2VLD2_TOXCA</name>
<keyword evidence="3" id="KW-0963">Cytoplasm</keyword>
<dbReference type="GO" id="GO:0001965">
    <property type="term" value="F:G-protein alpha-subunit binding"/>
    <property type="evidence" value="ECO:0007669"/>
    <property type="project" value="TreeGrafter"/>
</dbReference>
<dbReference type="STRING" id="6265.A0A0B2VLD2"/>
<evidence type="ECO:0000313" key="7">
    <source>
        <dbReference type="Proteomes" id="UP000031036"/>
    </source>
</evidence>
<gene>
    <name evidence="6" type="primary">ric-8</name>
    <name evidence="6" type="ORF">Tcan_14428</name>
</gene>
<evidence type="ECO:0000256" key="2">
    <source>
        <dbReference type="ARBA" id="ARBA00009049"/>
    </source>
</evidence>
<sequence>MSELSVKTIEEWKTLSSESLQNELEKVTTEFATKFEFSHIDVETRKALCNLFSECFCGSPSALRRLIICFIRILARDKQNIEQLLSEELSKLIIRSALLSDADFSFNWEVLIEAEMCLINALFNCSSTREIFLQMSCAKLADRIREVNVGATTSGEGNENTSFPYLNGLAQQDIDRLAFYDLRITFIVSAHSLQLQADWLALGHEVLFNKIVENALAQPDQLRSRPPEAANEARPHADRCAEALKIIFNLFCHALPDNTNVTNTDNCVKMCADIVTLRDVDPNLEQAAVNVLATMPSSLEILLKKADQGEHCAEEDCVEYDGVDMHFVNAILQSLNRRLEPEARGEYELLGTYFTVLIHLCQRSKESRRFARLKVMPPLHAEDVERRPDEGNEFRNKVVRVMMSACNCRHLAAEFLFILCKRSVNRLLKYCGFGNAAGLLANYGFLGAINQPKRLSDSEDSETEDYKQVENLVNPVTGCIEPPHENPLEGMSQEQKEYEAMQLVNAMSKLMDQGVISPGTVGDDGRVRAVKHVLELAPKDDLRDEEESDVD</sequence>
<evidence type="ECO:0000256" key="3">
    <source>
        <dbReference type="ARBA" id="ARBA00022490"/>
    </source>
</evidence>
<dbReference type="InterPro" id="IPR008376">
    <property type="entry name" value="Chaperone_Ric-8_A/B"/>
</dbReference>
<keyword evidence="5" id="KW-0143">Chaperone</keyword>
<dbReference type="GO" id="GO:0005085">
    <property type="term" value="F:guanyl-nucleotide exchange factor activity"/>
    <property type="evidence" value="ECO:0007669"/>
    <property type="project" value="UniProtKB-KW"/>
</dbReference>
<comment type="subcellular location">
    <subcellularLocation>
        <location evidence="1">Cytoplasm</location>
        <location evidence="1">Cell cortex</location>
    </subcellularLocation>
</comment>
<dbReference type="GO" id="GO:0005938">
    <property type="term" value="C:cell cortex"/>
    <property type="evidence" value="ECO:0007669"/>
    <property type="project" value="UniProtKB-SubCell"/>
</dbReference>
<evidence type="ECO:0000256" key="5">
    <source>
        <dbReference type="ARBA" id="ARBA00023186"/>
    </source>
</evidence>
<accession>A0A0B2VLD2</accession>
<dbReference type="PANTHER" id="PTHR12425:SF5">
    <property type="entry name" value="SYNEMBRYN"/>
    <property type="match status" value="1"/>
</dbReference>
<protein>
    <submittedName>
        <fullName evidence="6">Synembryn</fullName>
    </submittedName>
</protein>
<comment type="caution">
    <text evidence="6">The sequence shown here is derived from an EMBL/GenBank/DDBJ whole genome shotgun (WGS) entry which is preliminary data.</text>
</comment>
<keyword evidence="4" id="KW-0344">Guanine-nucleotide releasing factor</keyword>
<evidence type="ECO:0000313" key="6">
    <source>
        <dbReference type="EMBL" id="KHN82194.1"/>
    </source>
</evidence>
<dbReference type="InterPro" id="IPR019318">
    <property type="entry name" value="Gua_nucleotide_exch_fac_Ric8"/>
</dbReference>
<dbReference type="AlphaFoldDB" id="A0A0B2VLD2"/>
<dbReference type="PANTHER" id="PTHR12425">
    <property type="entry name" value="SYNEMBRYN"/>
    <property type="match status" value="1"/>
</dbReference>